<organism evidence="3 4">
    <name type="scientific">Paeniglutamicibacter sulfureus</name>
    <dbReference type="NCBI Taxonomy" id="43666"/>
    <lineage>
        <taxon>Bacteria</taxon>
        <taxon>Bacillati</taxon>
        <taxon>Actinomycetota</taxon>
        <taxon>Actinomycetes</taxon>
        <taxon>Micrococcales</taxon>
        <taxon>Micrococcaceae</taxon>
        <taxon>Paeniglutamicibacter</taxon>
    </lineage>
</organism>
<sequence>MSNPSSLSAEAAGEILLGHRHIPVGMEMPARERALAQRPGDEYVDFIDDVGVAMTLLPQNVGERVRVARISALERAKAAICAAQAKEAYGLEQDIIARHEDEGIYTENPNRGAGAEVALARKVAQRLGSSFISYSKSMIEHMPYTYNALERGELNEDRAMLLVRETNKLDPGVRELIDREIAGERGALEGVGDKQLLARAKKEVLAFSNKADMNNHADAMNKRRISVTPTPDGMMRVSGLLPVVQGVALKEALAKAAAKRRSAEDKRTDAQVMADFVVECVTGQQLASRPPLSVEVVMTDRCLMVGDSEPAFIKGYGTVSAEYARWMITGDRTGPDGENEAEAWVRRLYTAPVSGQLVAMDSEARILPQKLKELISIRDQFCRTPYCDAPIRHYDHVYQVARGGKTTEVNGDGRCVRCNQTKETSGWEEFVILGPRHTILIKTPSGQMYRAMAPPLPGTPESPPPGSTDSVVITSL</sequence>
<dbReference type="EMBL" id="JAVDYI010000001">
    <property type="protein sequence ID" value="MDR7356829.1"/>
    <property type="molecule type" value="Genomic_DNA"/>
</dbReference>
<proteinExistence type="predicted"/>
<evidence type="ECO:0000313" key="3">
    <source>
        <dbReference type="EMBL" id="MDR7356829.1"/>
    </source>
</evidence>
<comment type="caution">
    <text evidence="3">The sequence shown here is derived from an EMBL/GenBank/DDBJ whole genome shotgun (WGS) entry which is preliminary data.</text>
</comment>
<feature type="region of interest" description="Disordered" evidence="1">
    <location>
        <begin position="451"/>
        <end position="476"/>
    </location>
</feature>
<feature type="domain" description="DUF222" evidence="2">
    <location>
        <begin position="77"/>
        <end position="281"/>
    </location>
</feature>
<accession>A0ABU2BDW1</accession>
<name>A0ABU2BDW1_9MICC</name>
<gene>
    <name evidence="3" type="ORF">J2S64_000520</name>
</gene>
<reference evidence="3 4" key="1">
    <citation type="submission" date="2023-07" db="EMBL/GenBank/DDBJ databases">
        <title>Sequencing the genomes of 1000 actinobacteria strains.</title>
        <authorList>
            <person name="Klenk H.-P."/>
        </authorList>
    </citation>
    <scope>NUCLEOTIDE SEQUENCE [LARGE SCALE GENOMIC DNA]</scope>
    <source>
        <strain evidence="3 4">DSM 20167</strain>
    </source>
</reference>
<dbReference type="Pfam" id="PF02720">
    <property type="entry name" value="DUF222"/>
    <property type="match status" value="1"/>
</dbReference>
<keyword evidence="4" id="KW-1185">Reference proteome</keyword>
<dbReference type="Proteomes" id="UP001183817">
    <property type="component" value="Unassembled WGS sequence"/>
</dbReference>
<evidence type="ECO:0000256" key="1">
    <source>
        <dbReference type="SAM" id="MobiDB-lite"/>
    </source>
</evidence>
<feature type="compositionally biased region" description="Pro residues" evidence="1">
    <location>
        <begin position="454"/>
        <end position="466"/>
    </location>
</feature>
<evidence type="ECO:0000259" key="2">
    <source>
        <dbReference type="Pfam" id="PF02720"/>
    </source>
</evidence>
<protein>
    <recommendedName>
        <fullName evidence="2">DUF222 domain-containing protein</fullName>
    </recommendedName>
</protein>
<evidence type="ECO:0000313" key="4">
    <source>
        <dbReference type="Proteomes" id="UP001183817"/>
    </source>
</evidence>
<dbReference type="InterPro" id="IPR003870">
    <property type="entry name" value="DUF222"/>
</dbReference>